<keyword evidence="2" id="KW-1133">Transmembrane helix</keyword>
<evidence type="ECO:0000313" key="4">
    <source>
        <dbReference type="Proteomes" id="UP000023152"/>
    </source>
</evidence>
<keyword evidence="4" id="KW-1185">Reference proteome</keyword>
<accession>X6M354</accession>
<feature type="compositionally biased region" description="Basic and acidic residues" evidence="1">
    <location>
        <begin position="183"/>
        <end position="194"/>
    </location>
</feature>
<sequence length="372" mass="40707">MSPTLKKDGGKGNVGKGTSQVKLGMNMTIAIVVVIIVIVVCAIGCPLCITYYNKASNETNGNNQKARFAHFMEALAFSPKKPPTAGNPVSANPLSKPTLSSSKATSKSSSKAKAKAKTARRAVIQPYGHSENSAVEIEEGKEDGNNNNNNNDEPKGNTKGQDVNGNGGNRGSEVYESTTQSQFERKDNPNEKLQRLTSSEPITRPSISTSQSHSGGPEGVIIFVLINDSKLVSRPILGRKHSPVPSGTQTQLGVPVLKVLNSDRTKVLRIKQTGKQTSTNSQSRENSMNEIPPNDNEEADVTENKTFHKKKKKTKNAKTIYTHAPYFLCRFSNFFENMNIMISRLYILAFLQGCFFFCSCENNPLTFYNTFT</sequence>
<feature type="compositionally biased region" description="Low complexity" evidence="1">
    <location>
        <begin position="100"/>
        <end position="109"/>
    </location>
</feature>
<protein>
    <submittedName>
        <fullName evidence="3">Uncharacterized protein</fullName>
    </submittedName>
</protein>
<name>X6M354_RETFI</name>
<proteinExistence type="predicted"/>
<comment type="caution">
    <text evidence="3">The sequence shown here is derived from an EMBL/GenBank/DDBJ whole genome shotgun (WGS) entry which is preliminary data.</text>
</comment>
<feature type="transmembrane region" description="Helical" evidence="2">
    <location>
        <begin position="29"/>
        <end position="52"/>
    </location>
</feature>
<feature type="region of interest" description="Disordered" evidence="1">
    <location>
        <begin position="79"/>
        <end position="217"/>
    </location>
</feature>
<feature type="compositionally biased region" description="Polar residues" evidence="1">
    <location>
        <begin position="195"/>
        <end position="214"/>
    </location>
</feature>
<evidence type="ECO:0000313" key="3">
    <source>
        <dbReference type="EMBL" id="ETO08388.1"/>
    </source>
</evidence>
<evidence type="ECO:0000256" key="1">
    <source>
        <dbReference type="SAM" id="MobiDB-lite"/>
    </source>
</evidence>
<dbReference type="EMBL" id="ASPP01025073">
    <property type="protein sequence ID" value="ETO08388.1"/>
    <property type="molecule type" value="Genomic_DNA"/>
</dbReference>
<feature type="compositionally biased region" description="Polar residues" evidence="1">
    <location>
        <begin position="87"/>
        <end position="99"/>
    </location>
</feature>
<keyword evidence="2" id="KW-0812">Transmembrane</keyword>
<feature type="compositionally biased region" description="Polar residues" evidence="1">
    <location>
        <begin position="273"/>
        <end position="289"/>
    </location>
</feature>
<dbReference type="AlphaFoldDB" id="X6M354"/>
<reference evidence="3 4" key="1">
    <citation type="journal article" date="2013" name="Curr. Biol.">
        <title>The Genome of the Foraminiferan Reticulomyxa filosa.</title>
        <authorList>
            <person name="Glockner G."/>
            <person name="Hulsmann N."/>
            <person name="Schleicher M."/>
            <person name="Noegel A.A."/>
            <person name="Eichinger L."/>
            <person name="Gallinger C."/>
            <person name="Pawlowski J."/>
            <person name="Sierra R."/>
            <person name="Euteneuer U."/>
            <person name="Pillet L."/>
            <person name="Moustafa A."/>
            <person name="Platzer M."/>
            <person name="Groth M."/>
            <person name="Szafranski K."/>
            <person name="Schliwa M."/>
        </authorList>
    </citation>
    <scope>NUCLEOTIDE SEQUENCE [LARGE SCALE GENOMIC DNA]</scope>
</reference>
<feature type="compositionally biased region" description="Basic residues" evidence="1">
    <location>
        <begin position="110"/>
        <end position="120"/>
    </location>
</feature>
<dbReference type="Proteomes" id="UP000023152">
    <property type="component" value="Unassembled WGS sequence"/>
</dbReference>
<evidence type="ECO:0000256" key="2">
    <source>
        <dbReference type="SAM" id="Phobius"/>
    </source>
</evidence>
<keyword evidence="2" id="KW-0472">Membrane</keyword>
<organism evidence="3 4">
    <name type="scientific">Reticulomyxa filosa</name>
    <dbReference type="NCBI Taxonomy" id="46433"/>
    <lineage>
        <taxon>Eukaryota</taxon>
        <taxon>Sar</taxon>
        <taxon>Rhizaria</taxon>
        <taxon>Retaria</taxon>
        <taxon>Foraminifera</taxon>
        <taxon>Monothalamids</taxon>
        <taxon>Reticulomyxidae</taxon>
        <taxon>Reticulomyxa</taxon>
    </lineage>
</organism>
<feature type="region of interest" description="Disordered" evidence="1">
    <location>
        <begin position="271"/>
        <end position="309"/>
    </location>
</feature>
<gene>
    <name evidence="3" type="ORF">RFI_29002</name>
</gene>